<evidence type="ECO:0000256" key="6">
    <source>
        <dbReference type="ARBA" id="ARBA00022989"/>
    </source>
</evidence>
<evidence type="ECO:0000256" key="3">
    <source>
        <dbReference type="ARBA" id="ARBA00022475"/>
    </source>
</evidence>
<proteinExistence type="inferred from homology"/>
<feature type="compositionally biased region" description="Polar residues" evidence="10">
    <location>
        <begin position="1"/>
        <end position="20"/>
    </location>
</feature>
<protein>
    <recommendedName>
        <fullName evidence="9">TRAP transporter small permease protein</fullName>
    </recommendedName>
</protein>
<feature type="transmembrane region" description="Helical" evidence="9">
    <location>
        <begin position="165"/>
        <end position="183"/>
    </location>
</feature>
<comment type="subcellular location">
    <subcellularLocation>
        <location evidence="1 9">Cell inner membrane</location>
        <topology evidence="1 9">Multi-pass membrane protein</topology>
    </subcellularLocation>
</comment>
<evidence type="ECO:0000256" key="5">
    <source>
        <dbReference type="ARBA" id="ARBA00022692"/>
    </source>
</evidence>
<evidence type="ECO:0000313" key="12">
    <source>
        <dbReference type="EMBL" id="MBF9195820.1"/>
    </source>
</evidence>
<evidence type="ECO:0000313" key="13">
    <source>
        <dbReference type="Proteomes" id="UP000611708"/>
    </source>
</evidence>
<dbReference type="Proteomes" id="UP000611708">
    <property type="component" value="Unassembled WGS sequence"/>
</dbReference>
<comment type="function">
    <text evidence="9">Part of the tripartite ATP-independent periplasmic (TRAP) transport system.</text>
</comment>
<accession>A0ABS0HQR1</accession>
<keyword evidence="3" id="KW-1003">Cell membrane</keyword>
<keyword evidence="6 9" id="KW-1133">Transmembrane helix</keyword>
<feature type="region of interest" description="Disordered" evidence="10">
    <location>
        <begin position="1"/>
        <end position="22"/>
    </location>
</feature>
<dbReference type="InterPro" id="IPR055348">
    <property type="entry name" value="DctQ"/>
</dbReference>
<dbReference type="PANTHER" id="PTHR35011">
    <property type="entry name" value="2,3-DIKETO-L-GULONATE TRAP TRANSPORTER SMALL PERMEASE PROTEIN YIAM"/>
    <property type="match status" value="1"/>
</dbReference>
<comment type="similarity">
    <text evidence="8 9">Belongs to the TRAP transporter small permease family.</text>
</comment>
<reference evidence="12 13" key="1">
    <citation type="submission" date="2020-11" db="EMBL/GenBank/DDBJ databases">
        <authorList>
            <person name="Kim M.K."/>
        </authorList>
    </citation>
    <scope>NUCLEOTIDE SEQUENCE [LARGE SCALE GENOMIC DNA]</scope>
    <source>
        <strain evidence="12 13">BT290</strain>
    </source>
</reference>
<evidence type="ECO:0000259" key="11">
    <source>
        <dbReference type="Pfam" id="PF04290"/>
    </source>
</evidence>
<keyword evidence="2 9" id="KW-0813">Transport</keyword>
<keyword evidence="13" id="KW-1185">Reference proteome</keyword>
<name>A0ABS0HQR1_9HYPH</name>
<evidence type="ECO:0000256" key="7">
    <source>
        <dbReference type="ARBA" id="ARBA00023136"/>
    </source>
</evidence>
<feature type="transmembrane region" description="Helical" evidence="9">
    <location>
        <begin position="86"/>
        <end position="103"/>
    </location>
</feature>
<evidence type="ECO:0000256" key="4">
    <source>
        <dbReference type="ARBA" id="ARBA00022519"/>
    </source>
</evidence>
<organism evidence="12 13">
    <name type="scientific">Microvirga terrestris</name>
    <dbReference type="NCBI Taxonomy" id="2791024"/>
    <lineage>
        <taxon>Bacteria</taxon>
        <taxon>Pseudomonadati</taxon>
        <taxon>Pseudomonadota</taxon>
        <taxon>Alphaproteobacteria</taxon>
        <taxon>Hyphomicrobiales</taxon>
        <taxon>Methylobacteriaceae</taxon>
        <taxon>Microvirga</taxon>
    </lineage>
</organism>
<dbReference type="EMBL" id="JADQDN010000003">
    <property type="protein sequence ID" value="MBF9195820.1"/>
    <property type="molecule type" value="Genomic_DNA"/>
</dbReference>
<keyword evidence="7 9" id="KW-0472">Membrane</keyword>
<keyword evidence="5 9" id="KW-0812">Transmembrane</keyword>
<feature type="domain" description="Tripartite ATP-independent periplasmic transporters DctQ component" evidence="11">
    <location>
        <begin position="62"/>
        <end position="191"/>
    </location>
</feature>
<evidence type="ECO:0000256" key="1">
    <source>
        <dbReference type="ARBA" id="ARBA00004429"/>
    </source>
</evidence>
<evidence type="ECO:0000256" key="9">
    <source>
        <dbReference type="RuleBase" id="RU369079"/>
    </source>
</evidence>
<gene>
    <name evidence="12" type="ORF">I2H36_07210</name>
</gene>
<evidence type="ECO:0000256" key="2">
    <source>
        <dbReference type="ARBA" id="ARBA00022448"/>
    </source>
</evidence>
<dbReference type="InterPro" id="IPR007387">
    <property type="entry name" value="TRAP_DctQ"/>
</dbReference>
<feature type="transmembrane region" description="Helical" evidence="9">
    <location>
        <begin position="53"/>
        <end position="74"/>
    </location>
</feature>
<comment type="subunit">
    <text evidence="9">The complex comprises the extracytoplasmic solute receptor protein and the two transmembrane proteins.</text>
</comment>
<evidence type="ECO:0000256" key="8">
    <source>
        <dbReference type="ARBA" id="ARBA00038436"/>
    </source>
</evidence>
<keyword evidence="4 9" id="KW-0997">Cell inner membrane</keyword>
<feature type="transmembrane region" description="Helical" evidence="9">
    <location>
        <begin position="124"/>
        <end position="145"/>
    </location>
</feature>
<sequence>MPAIQNTQAPAMTEARSNTAPPDDILQEMDELFEQWREEEAHVDLSDLKWSDAIVFAIFWILFGIVFLQFFTRYVLNNSLGWTEEIARYFLILITFVGSVTAMRKGSHIAVEALLVYLPREARHWTLVVVDGLVALFCGAMAWYAYQLGALAPGYMVSIDIPKSYLYWAVSGALAGVTVHATLRFLRRLRRREADAAHSLTID</sequence>
<evidence type="ECO:0000256" key="10">
    <source>
        <dbReference type="SAM" id="MobiDB-lite"/>
    </source>
</evidence>
<dbReference type="PANTHER" id="PTHR35011:SF11">
    <property type="entry name" value="TRAP TRANSPORTER SMALL PERMEASE PROTEIN"/>
    <property type="match status" value="1"/>
</dbReference>
<comment type="caution">
    <text evidence="12">The sequence shown here is derived from an EMBL/GenBank/DDBJ whole genome shotgun (WGS) entry which is preliminary data.</text>
</comment>
<dbReference type="Pfam" id="PF04290">
    <property type="entry name" value="DctQ"/>
    <property type="match status" value="1"/>
</dbReference>